<dbReference type="RefSeq" id="WP_379516111.1">
    <property type="nucleotide sequence ID" value="NZ_JBHSPA010000026.1"/>
</dbReference>
<reference evidence="7" key="1">
    <citation type="journal article" date="2019" name="Int. J. Syst. Evol. Microbiol.">
        <title>The Global Catalogue of Microorganisms (GCM) 10K type strain sequencing project: providing services to taxonomists for standard genome sequencing and annotation.</title>
        <authorList>
            <consortium name="The Broad Institute Genomics Platform"/>
            <consortium name="The Broad Institute Genome Sequencing Center for Infectious Disease"/>
            <person name="Wu L."/>
            <person name="Ma J."/>
        </authorList>
    </citation>
    <scope>NUCLEOTIDE SEQUENCE [LARGE SCALE GENOMIC DNA]</scope>
    <source>
        <strain evidence="7">CCUG 53903</strain>
    </source>
</reference>
<dbReference type="PANTHER" id="PTHR30055">
    <property type="entry name" value="HTH-TYPE TRANSCRIPTIONAL REGULATOR RUTR"/>
    <property type="match status" value="1"/>
</dbReference>
<keyword evidence="1" id="KW-0805">Transcription regulation</keyword>
<comment type="caution">
    <text evidence="6">The sequence shown here is derived from an EMBL/GenBank/DDBJ whole genome shotgun (WGS) entry which is preliminary data.</text>
</comment>
<evidence type="ECO:0000256" key="1">
    <source>
        <dbReference type="ARBA" id="ARBA00023015"/>
    </source>
</evidence>
<accession>A0ABW1CP96</accession>
<dbReference type="PRINTS" id="PR00455">
    <property type="entry name" value="HTHTETR"/>
</dbReference>
<feature type="DNA-binding region" description="H-T-H motif" evidence="4">
    <location>
        <begin position="30"/>
        <end position="49"/>
    </location>
</feature>
<gene>
    <name evidence="6" type="ORF">ACFPZ3_22230</name>
</gene>
<keyword evidence="7" id="KW-1185">Reference proteome</keyword>
<feature type="domain" description="HTH tetR-type" evidence="5">
    <location>
        <begin position="7"/>
        <end position="67"/>
    </location>
</feature>
<keyword evidence="3" id="KW-0804">Transcription</keyword>
<dbReference type="PANTHER" id="PTHR30055:SF234">
    <property type="entry name" value="HTH-TYPE TRANSCRIPTIONAL REGULATOR BETI"/>
    <property type="match status" value="1"/>
</dbReference>
<dbReference type="EMBL" id="JBHSPA010000026">
    <property type="protein sequence ID" value="MFC5826596.1"/>
    <property type="molecule type" value="Genomic_DNA"/>
</dbReference>
<dbReference type="InterPro" id="IPR001647">
    <property type="entry name" value="HTH_TetR"/>
</dbReference>
<evidence type="ECO:0000259" key="5">
    <source>
        <dbReference type="PROSITE" id="PS50977"/>
    </source>
</evidence>
<evidence type="ECO:0000256" key="3">
    <source>
        <dbReference type="ARBA" id="ARBA00023163"/>
    </source>
</evidence>
<dbReference type="PROSITE" id="PS50977">
    <property type="entry name" value="HTH_TETR_2"/>
    <property type="match status" value="1"/>
</dbReference>
<evidence type="ECO:0000256" key="4">
    <source>
        <dbReference type="PROSITE-ProRule" id="PRU00335"/>
    </source>
</evidence>
<evidence type="ECO:0000313" key="7">
    <source>
        <dbReference type="Proteomes" id="UP001596058"/>
    </source>
</evidence>
<evidence type="ECO:0000313" key="6">
    <source>
        <dbReference type="EMBL" id="MFC5826596.1"/>
    </source>
</evidence>
<evidence type="ECO:0000256" key="2">
    <source>
        <dbReference type="ARBA" id="ARBA00023125"/>
    </source>
</evidence>
<organism evidence="6 7">
    <name type="scientific">Nonomuraea insulae</name>
    <dbReference type="NCBI Taxonomy" id="1616787"/>
    <lineage>
        <taxon>Bacteria</taxon>
        <taxon>Bacillati</taxon>
        <taxon>Actinomycetota</taxon>
        <taxon>Actinomycetes</taxon>
        <taxon>Streptosporangiales</taxon>
        <taxon>Streptosporangiaceae</taxon>
        <taxon>Nonomuraea</taxon>
    </lineage>
</organism>
<proteinExistence type="predicted"/>
<dbReference type="InterPro" id="IPR050109">
    <property type="entry name" value="HTH-type_TetR-like_transc_reg"/>
</dbReference>
<dbReference type="SUPFAM" id="SSF46689">
    <property type="entry name" value="Homeodomain-like"/>
    <property type="match status" value="1"/>
</dbReference>
<name>A0ABW1CP96_9ACTN</name>
<dbReference type="Proteomes" id="UP001596058">
    <property type="component" value="Unassembled WGS sequence"/>
</dbReference>
<sequence>MRPVEDLTAKARIRDTALRHFAEHGMKGATLRAIADAAGVSLGLVQHHFASKEGLRDACDAYVVAYIRQEVEEGIDKGRLDDPAYVEQTRLSSPPVLRYLARALVDGSPAAASIYDQLVAVTEEFLAGREDARGHAAVFTTMQLGIYVLHEHLSRALGTDMFTPESMSRVGSALLNIVSPGFVGADLINQARSGLDRYTAGRENDDD</sequence>
<dbReference type="Pfam" id="PF00440">
    <property type="entry name" value="TetR_N"/>
    <property type="match status" value="1"/>
</dbReference>
<dbReference type="InterPro" id="IPR009057">
    <property type="entry name" value="Homeodomain-like_sf"/>
</dbReference>
<keyword evidence="2 4" id="KW-0238">DNA-binding</keyword>
<protein>
    <submittedName>
        <fullName evidence="6">TetR/AcrR family transcriptional regulator</fullName>
    </submittedName>
</protein>
<dbReference type="Gene3D" id="1.10.357.10">
    <property type="entry name" value="Tetracycline Repressor, domain 2"/>
    <property type="match status" value="1"/>
</dbReference>